<dbReference type="InterPro" id="IPR009057">
    <property type="entry name" value="Homeodomain-like_sf"/>
</dbReference>
<dbReference type="InterPro" id="IPR017930">
    <property type="entry name" value="Myb_dom"/>
</dbReference>
<organism evidence="10 12">
    <name type="scientific">Cannabis sativa</name>
    <name type="common">Hemp</name>
    <name type="synonym">Marijuana</name>
    <dbReference type="NCBI Taxonomy" id="3483"/>
    <lineage>
        <taxon>Eukaryota</taxon>
        <taxon>Viridiplantae</taxon>
        <taxon>Streptophyta</taxon>
        <taxon>Embryophyta</taxon>
        <taxon>Tracheophyta</taxon>
        <taxon>Spermatophyta</taxon>
        <taxon>Magnoliopsida</taxon>
        <taxon>eudicotyledons</taxon>
        <taxon>Gunneridae</taxon>
        <taxon>Pentapetalae</taxon>
        <taxon>rosids</taxon>
        <taxon>fabids</taxon>
        <taxon>Rosales</taxon>
        <taxon>Cannabaceae</taxon>
        <taxon>Cannabis</taxon>
    </lineage>
</organism>
<dbReference type="GO" id="GO:0009653">
    <property type="term" value="P:anatomical structure morphogenesis"/>
    <property type="evidence" value="ECO:0007669"/>
    <property type="project" value="UniProtKB-ARBA"/>
</dbReference>
<evidence type="ECO:0008006" key="14">
    <source>
        <dbReference type="Google" id="ProtNLM"/>
    </source>
</evidence>
<dbReference type="Gene3D" id="1.10.10.60">
    <property type="entry name" value="Homeodomain-like"/>
    <property type="match status" value="1"/>
</dbReference>
<dbReference type="GO" id="GO:0005634">
    <property type="term" value="C:nucleus"/>
    <property type="evidence" value="ECO:0007669"/>
    <property type="project" value="UniProtKB-SubCell"/>
</dbReference>
<dbReference type="GO" id="GO:0030154">
    <property type="term" value="P:cell differentiation"/>
    <property type="evidence" value="ECO:0007669"/>
    <property type="project" value="UniProtKB-ARBA"/>
</dbReference>
<dbReference type="Proteomes" id="UP000583929">
    <property type="component" value="Unassembled WGS sequence"/>
</dbReference>
<dbReference type="PANTHER" id="PTHR47998:SF3">
    <property type="entry name" value="TRANSCRIPTION FACTOR TRY-LIKE"/>
    <property type="match status" value="1"/>
</dbReference>
<evidence type="ECO:0000313" key="11">
    <source>
        <dbReference type="EMBL" id="KAF4399667.1"/>
    </source>
</evidence>
<feature type="domain" description="HTH myb-type" evidence="9">
    <location>
        <begin position="30"/>
        <end position="84"/>
    </location>
</feature>
<dbReference type="GO" id="GO:0000976">
    <property type="term" value="F:transcription cis-regulatory region binding"/>
    <property type="evidence" value="ECO:0007669"/>
    <property type="project" value="TreeGrafter"/>
</dbReference>
<keyword evidence="4" id="KW-0238">DNA-binding</keyword>
<dbReference type="GO" id="GO:0090558">
    <property type="term" value="P:plant epidermis development"/>
    <property type="evidence" value="ECO:0007669"/>
    <property type="project" value="UniProtKB-ARBA"/>
</dbReference>
<dbReference type="GO" id="GO:0006355">
    <property type="term" value="P:regulation of DNA-templated transcription"/>
    <property type="evidence" value="ECO:0007669"/>
    <property type="project" value="TreeGrafter"/>
</dbReference>
<dbReference type="PANTHER" id="PTHR47998">
    <property type="entry name" value="TRANSCRIPTION FACTOR MYB51-LIKE ISOFORM X1"/>
    <property type="match status" value="1"/>
</dbReference>
<dbReference type="InterPro" id="IPR015495">
    <property type="entry name" value="Myb_TF_plants"/>
</dbReference>
<dbReference type="EMBL" id="JAATIP010000105">
    <property type="protein sequence ID" value="KAF4372498.1"/>
    <property type="molecule type" value="Genomic_DNA"/>
</dbReference>
<comment type="caution">
    <text evidence="10">The sequence shown here is derived from an EMBL/GenBank/DDBJ whole genome shotgun (WGS) entry which is preliminary data.</text>
</comment>
<evidence type="ECO:0000256" key="6">
    <source>
        <dbReference type="ARBA" id="ARBA00023242"/>
    </source>
</evidence>
<evidence type="ECO:0000256" key="7">
    <source>
        <dbReference type="SAM" id="MobiDB-lite"/>
    </source>
</evidence>
<dbReference type="Pfam" id="PF00249">
    <property type="entry name" value="Myb_DNA-binding"/>
    <property type="match status" value="1"/>
</dbReference>
<feature type="domain" description="Myb-like" evidence="8">
    <location>
        <begin position="30"/>
        <end position="80"/>
    </location>
</feature>
<comment type="subcellular location">
    <subcellularLocation>
        <location evidence="1">Nucleus</location>
    </subcellularLocation>
</comment>
<evidence type="ECO:0000313" key="13">
    <source>
        <dbReference type="Proteomes" id="UP000583929"/>
    </source>
</evidence>
<proteinExistence type="predicted"/>
<gene>
    <name evidence="10" type="ORF">F8388_027171</name>
    <name evidence="11" type="ORF">G4B88_022750</name>
</gene>
<dbReference type="FunFam" id="1.10.10.60:FF:000160">
    <property type="entry name" value="MYB-like transcription factor"/>
    <property type="match status" value="1"/>
</dbReference>
<sequence length="96" mass="11124">MADSEHSSCDDNFAHSQAEEEEVMSEESIRREVVEVEFSEDEESLIIRMFNLIGERWSLIAGRIPGRTAEEIEKYWVSKYSNHSNSNQQQQSTTHS</sequence>
<accession>A0A7J6FPD5</accession>
<evidence type="ECO:0000313" key="10">
    <source>
        <dbReference type="EMBL" id="KAF4372498.1"/>
    </source>
</evidence>
<keyword evidence="2" id="KW-0217">Developmental protein</keyword>
<dbReference type="PROSITE" id="PS50090">
    <property type="entry name" value="MYB_LIKE"/>
    <property type="match status" value="1"/>
</dbReference>
<feature type="compositionally biased region" description="Basic and acidic residues" evidence="7">
    <location>
        <begin position="1"/>
        <end position="13"/>
    </location>
</feature>
<dbReference type="GO" id="GO:0048731">
    <property type="term" value="P:system development"/>
    <property type="evidence" value="ECO:0007669"/>
    <property type="project" value="UniProtKB-ARBA"/>
</dbReference>
<dbReference type="InterPro" id="IPR001005">
    <property type="entry name" value="SANT/Myb"/>
</dbReference>
<evidence type="ECO:0000256" key="3">
    <source>
        <dbReference type="ARBA" id="ARBA00023015"/>
    </source>
</evidence>
<evidence type="ECO:0000259" key="9">
    <source>
        <dbReference type="PROSITE" id="PS51294"/>
    </source>
</evidence>
<keyword evidence="13" id="KW-1185">Reference proteome</keyword>
<dbReference type="AlphaFoldDB" id="A0A7J6FPD5"/>
<dbReference type="PROSITE" id="PS51294">
    <property type="entry name" value="HTH_MYB"/>
    <property type="match status" value="1"/>
</dbReference>
<name>A0A7J6FPD5_CANSA</name>
<dbReference type="SUPFAM" id="SSF46689">
    <property type="entry name" value="Homeodomain-like"/>
    <property type="match status" value="1"/>
</dbReference>
<keyword evidence="5" id="KW-0804">Transcription</keyword>
<evidence type="ECO:0000256" key="2">
    <source>
        <dbReference type="ARBA" id="ARBA00022473"/>
    </source>
</evidence>
<evidence type="ECO:0000313" key="12">
    <source>
        <dbReference type="Proteomes" id="UP000525078"/>
    </source>
</evidence>
<dbReference type="Proteomes" id="UP000525078">
    <property type="component" value="Unassembled WGS sequence"/>
</dbReference>
<keyword evidence="3" id="KW-0805">Transcription regulation</keyword>
<feature type="region of interest" description="Disordered" evidence="7">
    <location>
        <begin position="1"/>
        <end position="29"/>
    </location>
</feature>
<evidence type="ECO:0000256" key="5">
    <source>
        <dbReference type="ARBA" id="ARBA00023163"/>
    </source>
</evidence>
<reference evidence="12 13" key="1">
    <citation type="journal article" date="2020" name="bioRxiv">
        <title>Sequence and annotation of 42 cannabis genomes reveals extensive copy number variation in cannabinoid synthesis and pathogen resistance genes.</title>
        <authorList>
            <person name="Mckernan K.J."/>
            <person name="Helbert Y."/>
            <person name="Kane L.T."/>
            <person name="Ebling H."/>
            <person name="Zhang L."/>
            <person name="Liu B."/>
            <person name="Eaton Z."/>
            <person name="Mclaughlin S."/>
            <person name="Kingan S."/>
            <person name="Baybayan P."/>
            <person name="Concepcion G."/>
            <person name="Jordan M."/>
            <person name="Riva A."/>
            <person name="Barbazuk W."/>
            <person name="Harkins T."/>
        </authorList>
    </citation>
    <scope>NUCLEOTIDE SEQUENCE [LARGE SCALE GENOMIC DNA]</scope>
    <source>
        <strain evidence="12 13">cv. Jamaican Lion 4</strain>
        <strain evidence="11">Father</strain>
        <strain evidence="10">Mother</strain>
        <tissue evidence="10">Leaf</tissue>
    </source>
</reference>
<evidence type="ECO:0000256" key="1">
    <source>
        <dbReference type="ARBA" id="ARBA00004123"/>
    </source>
</evidence>
<evidence type="ECO:0000259" key="8">
    <source>
        <dbReference type="PROSITE" id="PS50090"/>
    </source>
</evidence>
<dbReference type="SMART" id="SM00717">
    <property type="entry name" value="SANT"/>
    <property type="match status" value="1"/>
</dbReference>
<evidence type="ECO:0000256" key="4">
    <source>
        <dbReference type="ARBA" id="ARBA00023125"/>
    </source>
</evidence>
<protein>
    <recommendedName>
        <fullName evidence="14">MYB-like transcription factor ETC1</fullName>
    </recommendedName>
</protein>
<dbReference type="CDD" id="cd00167">
    <property type="entry name" value="SANT"/>
    <property type="match status" value="1"/>
</dbReference>
<keyword evidence="6" id="KW-0539">Nucleus</keyword>
<dbReference type="EMBL" id="JAATIQ010000021">
    <property type="protein sequence ID" value="KAF4399667.1"/>
    <property type="molecule type" value="Genomic_DNA"/>
</dbReference>